<feature type="transmembrane region" description="Helical" evidence="10">
    <location>
        <begin position="153"/>
        <end position="177"/>
    </location>
</feature>
<feature type="transmembrane region" description="Helical" evidence="10">
    <location>
        <begin position="7"/>
        <end position="24"/>
    </location>
</feature>
<dbReference type="AlphaFoldDB" id="A0A1I7X605"/>
<dbReference type="InterPro" id="IPR006153">
    <property type="entry name" value="Cation/H_exchanger_TM"/>
</dbReference>
<reference evidence="13" key="1">
    <citation type="submission" date="2016-11" db="UniProtKB">
        <authorList>
            <consortium name="WormBaseParasite"/>
        </authorList>
    </citation>
    <scope>IDENTIFICATION</scope>
</reference>
<proteinExistence type="predicted"/>
<dbReference type="PANTHER" id="PTHR10110">
    <property type="entry name" value="SODIUM/HYDROGEN EXCHANGER"/>
    <property type="match status" value="1"/>
</dbReference>
<evidence type="ECO:0000256" key="7">
    <source>
        <dbReference type="ARBA" id="ARBA00023065"/>
    </source>
</evidence>
<comment type="subcellular location">
    <subcellularLocation>
        <location evidence="1">Cell membrane</location>
        <topology evidence="1">Multi-pass membrane protein</topology>
    </subcellularLocation>
</comment>
<evidence type="ECO:0000313" key="13">
    <source>
        <dbReference type="WBParaSite" id="Hba_13034"/>
    </source>
</evidence>
<evidence type="ECO:0000256" key="2">
    <source>
        <dbReference type="ARBA" id="ARBA00022448"/>
    </source>
</evidence>
<dbReference type="WBParaSite" id="Hba_13034">
    <property type="protein sequence ID" value="Hba_13034"/>
    <property type="gene ID" value="Hba_13034"/>
</dbReference>
<evidence type="ECO:0000259" key="11">
    <source>
        <dbReference type="Pfam" id="PF00999"/>
    </source>
</evidence>
<keyword evidence="5 10" id="KW-1133">Transmembrane helix</keyword>
<keyword evidence="12" id="KW-1185">Reference proteome</keyword>
<keyword evidence="8 10" id="KW-0472">Membrane</keyword>
<evidence type="ECO:0000256" key="1">
    <source>
        <dbReference type="ARBA" id="ARBA00004651"/>
    </source>
</evidence>
<keyword evidence="6" id="KW-0915">Sodium</keyword>
<protein>
    <submittedName>
        <fullName evidence="13">Na_H_Exchanger domain-containing protein</fullName>
    </submittedName>
</protein>
<keyword evidence="7" id="KW-0406">Ion transport</keyword>
<dbReference type="Proteomes" id="UP000095283">
    <property type="component" value="Unplaced"/>
</dbReference>
<dbReference type="GO" id="GO:0015386">
    <property type="term" value="F:potassium:proton antiporter activity"/>
    <property type="evidence" value="ECO:0007669"/>
    <property type="project" value="TreeGrafter"/>
</dbReference>
<dbReference type="Pfam" id="PF00999">
    <property type="entry name" value="Na_H_Exchanger"/>
    <property type="match status" value="1"/>
</dbReference>
<sequence>MEKNSNEFDAFVFPVLALVVGLILDEVNKRVKFLGIPDSVLQFLVAMCTSITINKFLPTINAHYIANKYSWTSLNPKTIMMVFLFISIIVATDPVAVVSILEQYGAPHRLRILIEGESLLNDGLALTTYRIFVDILKVEMGINEQIFFEQEVFKLFMCVFVSPLMGCLGANIVSWIVKRLRENKKRQAFILVSVYGMFMICDTCNASPALGLVTFGVVLSSYRFLFLPIKII</sequence>
<keyword evidence="4 10" id="KW-0812">Transmembrane</keyword>
<dbReference type="InterPro" id="IPR018422">
    <property type="entry name" value="Cation/H_exchanger_CPA1"/>
</dbReference>
<evidence type="ECO:0000256" key="6">
    <source>
        <dbReference type="ARBA" id="ARBA00023053"/>
    </source>
</evidence>
<evidence type="ECO:0000256" key="8">
    <source>
        <dbReference type="ARBA" id="ARBA00023136"/>
    </source>
</evidence>
<name>A0A1I7X605_HETBA</name>
<accession>A0A1I7X605</accession>
<dbReference type="PANTHER" id="PTHR10110:SF86">
    <property type="entry name" value="SODIUM_HYDROGEN EXCHANGER 7"/>
    <property type="match status" value="1"/>
</dbReference>
<dbReference type="GO" id="GO:0051453">
    <property type="term" value="P:regulation of intracellular pH"/>
    <property type="evidence" value="ECO:0007669"/>
    <property type="project" value="TreeGrafter"/>
</dbReference>
<feature type="domain" description="Cation/H+ exchanger transmembrane" evidence="11">
    <location>
        <begin position="65"/>
        <end position="224"/>
    </location>
</feature>
<evidence type="ECO:0000256" key="4">
    <source>
        <dbReference type="ARBA" id="ARBA00022692"/>
    </source>
</evidence>
<dbReference type="Gene3D" id="6.10.140.1330">
    <property type="match status" value="1"/>
</dbReference>
<feature type="transmembrane region" description="Helical" evidence="10">
    <location>
        <begin position="39"/>
        <end position="57"/>
    </location>
</feature>
<keyword evidence="2" id="KW-0813">Transport</keyword>
<evidence type="ECO:0000256" key="10">
    <source>
        <dbReference type="SAM" id="Phobius"/>
    </source>
</evidence>
<evidence type="ECO:0000256" key="3">
    <source>
        <dbReference type="ARBA" id="ARBA00022475"/>
    </source>
</evidence>
<dbReference type="GO" id="GO:0005886">
    <property type="term" value="C:plasma membrane"/>
    <property type="evidence" value="ECO:0007669"/>
    <property type="project" value="UniProtKB-SubCell"/>
</dbReference>
<evidence type="ECO:0000256" key="5">
    <source>
        <dbReference type="ARBA" id="ARBA00022989"/>
    </source>
</evidence>
<organism evidence="12 13">
    <name type="scientific">Heterorhabditis bacteriophora</name>
    <name type="common">Entomopathogenic nematode worm</name>
    <dbReference type="NCBI Taxonomy" id="37862"/>
    <lineage>
        <taxon>Eukaryota</taxon>
        <taxon>Metazoa</taxon>
        <taxon>Ecdysozoa</taxon>
        <taxon>Nematoda</taxon>
        <taxon>Chromadorea</taxon>
        <taxon>Rhabditida</taxon>
        <taxon>Rhabditina</taxon>
        <taxon>Rhabditomorpha</taxon>
        <taxon>Strongyloidea</taxon>
        <taxon>Heterorhabditidae</taxon>
        <taxon>Heterorhabditis</taxon>
    </lineage>
</organism>
<keyword evidence="3" id="KW-1003">Cell membrane</keyword>
<feature type="transmembrane region" description="Helical" evidence="10">
    <location>
        <begin position="189"/>
        <end position="218"/>
    </location>
</feature>
<evidence type="ECO:0000256" key="9">
    <source>
        <dbReference type="ARBA" id="ARBA00023201"/>
    </source>
</evidence>
<feature type="transmembrane region" description="Helical" evidence="10">
    <location>
        <begin position="78"/>
        <end position="101"/>
    </location>
</feature>
<dbReference type="GO" id="GO:0015385">
    <property type="term" value="F:sodium:proton antiporter activity"/>
    <property type="evidence" value="ECO:0007669"/>
    <property type="project" value="InterPro"/>
</dbReference>
<dbReference type="GO" id="GO:0098719">
    <property type="term" value="P:sodium ion import across plasma membrane"/>
    <property type="evidence" value="ECO:0007669"/>
    <property type="project" value="TreeGrafter"/>
</dbReference>
<evidence type="ECO:0000313" key="12">
    <source>
        <dbReference type="Proteomes" id="UP000095283"/>
    </source>
</evidence>
<keyword evidence="9" id="KW-0739">Sodium transport</keyword>